<sequence length="219" mass="23911">MTIIPDAYYLFEHRKSILVAVLVCQLVVAVAFSVTSVSASGACYIQPCYWRVSTGMSFQVTLTGFLFILQPIYGLYFLKKRCSQIVGGGFIGGTLFLLVLALITAVVWGGESKTAEVFAIQFAQGLADSTQGVIQLSGFEPYGDSATLFTSLSIMGSLQFALLFTCFFLLCLSREYFCEEDYAVAMARSKIRGNPGVYTYQGLTMVEDNEGPGLDDDDI</sequence>
<evidence type="ECO:0000256" key="1">
    <source>
        <dbReference type="SAM" id="Phobius"/>
    </source>
</evidence>
<evidence type="ECO:0000313" key="2">
    <source>
        <dbReference type="EMBL" id="CAD9860374.1"/>
    </source>
</evidence>
<dbReference type="AlphaFoldDB" id="A0A7S2UVE8"/>
<proteinExistence type="predicted"/>
<dbReference type="EMBL" id="HBHR01005920">
    <property type="protein sequence ID" value="CAD9860374.1"/>
    <property type="molecule type" value="Transcribed_RNA"/>
</dbReference>
<name>A0A7S2UVE8_9STRA</name>
<organism evidence="2">
    <name type="scientific">Fibrocapsa japonica</name>
    <dbReference type="NCBI Taxonomy" id="94617"/>
    <lineage>
        <taxon>Eukaryota</taxon>
        <taxon>Sar</taxon>
        <taxon>Stramenopiles</taxon>
        <taxon>Ochrophyta</taxon>
        <taxon>Raphidophyceae</taxon>
        <taxon>Chattonellales</taxon>
        <taxon>Chattonellaceae</taxon>
        <taxon>Fibrocapsa</taxon>
    </lineage>
</organism>
<gene>
    <name evidence="2" type="ORF">FJAP1339_LOCUS2895</name>
</gene>
<protein>
    <submittedName>
        <fullName evidence="2">Uncharacterized protein</fullName>
    </submittedName>
</protein>
<accession>A0A7S2UVE8</accession>
<reference evidence="2" key="1">
    <citation type="submission" date="2021-01" db="EMBL/GenBank/DDBJ databases">
        <authorList>
            <person name="Corre E."/>
            <person name="Pelletier E."/>
            <person name="Niang G."/>
            <person name="Scheremetjew M."/>
            <person name="Finn R."/>
            <person name="Kale V."/>
            <person name="Holt S."/>
            <person name="Cochrane G."/>
            <person name="Meng A."/>
            <person name="Brown T."/>
            <person name="Cohen L."/>
        </authorList>
    </citation>
    <scope>NUCLEOTIDE SEQUENCE</scope>
    <source>
        <strain evidence="2">CCMP1661</strain>
    </source>
</reference>
<feature type="transmembrane region" description="Helical" evidence="1">
    <location>
        <begin position="148"/>
        <end position="172"/>
    </location>
</feature>
<keyword evidence="1" id="KW-0472">Membrane</keyword>
<feature type="transmembrane region" description="Helical" evidence="1">
    <location>
        <begin position="85"/>
        <end position="108"/>
    </location>
</feature>
<keyword evidence="1" id="KW-1133">Transmembrane helix</keyword>
<keyword evidence="1" id="KW-0812">Transmembrane</keyword>
<feature type="transmembrane region" description="Helical" evidence="1">
    <location>
        <begin position="57"/>
        <end position="78"/>
    </location>
</feature>